<proteinExistence type="predicted"/>
<sequence length="100" mass="10791">MPGAINVPFTDLLDPETKTFYPPEKLATIFSQKGVDPAKPIISSCGTGVTACVIDTGLEVAGYGSPESRRVYDGSWTEWAQRVKPSDNLIVKTEAEAETE</sequence>
<dbReference type="Gene3D" id="3.40.250.10">
    <property type="entry name" value="Rhodanese-like domain"/>
    <property type="match status" value="1"/>
</dbReference>
<dbReference type="InterPro" id="IPR045078">
    <property type="entry name" value="TST/MPST-like"/>
</dbReference>
<dbReference type="PANTHER" id="PTHR11364:SF27">
    <property type="entry name" value="SULFURTRANSFERASE"/>
    <property type="match status" value="1"/>
</dbReference>
<dbReference type="AlphaFoldDB" id="A0A8H7N7C7"/>
<evidence type="ECO:0000256" key="1">
    <source>
        <dbReference type="ARBA" id="ARBA00022679"/>
    </source>
</evidence>
<dbReference type="EMBL" id="JADCTT010000006">
    <property type="protein sequence ID" value="KAF9750513.1"/>
    <property type="molecule type" value="Genomic_DNA"/>
</dbReference>
<evidence type="ECO:0000259" key="3">
    <source>
        <dbReference type="PROSITE" id="PS50206"/>
    </source>
</evidence>
<dbReference type="CDD" id="cd01449">
    <property type="entry name" value="TST_Repeat_2"/>
    <property type="match status" value="1"/>
</dbReference>
<keyword evidence="2" id="KW-0677">Repeat</keyword>
<dbReference type="InterPro" id="IPR001763">
    <property type="entry name" value="Rhodanese-like_dom"/>
</dbReference>
<evidence type="ECO:0000313" key="4">
    <source>
        <dbReference type="EMBL" id="KAF9750513.1"/>
    </source>
</evidence>
<dbReference type="Pfam" id="PF00581">
    <property type="entry name" value="Rhodanese"/>
    <property type="match status" value="1"/>
</dbReference>
<feature type="domain" description="Rhodanese" evidence="3">
    <location>
        <begin position="2"/>
        <end position="88"/>
    </location>
</feature>
<evidence type="ECO:0000256" key="2">
    <source>
        <dbReference type="ARBA" id="ARBA00022737"/>
    </source>
</evidence>
<organism evidence="4 5">
    <name type="scientific">Bionectria ochroleuca</name>
    <name type="common">Gliocladium roseum</name>
    <dbReference type="NCBI Taxonomy" id="29856"/>
    <lineage>
        <taxon>Eukaryota</taxon>
        <taxon>Fungi</taxon>
        <taxon>Dikarya</taxon>
        <taxon>Ascomycota</taxon>
        <taxon>Pezizomycotina</taxon>
        <taxon>Sordariomycetes</taxon>
        <taxon>Hypocreomycetidae</taxon>
        <taxon>Hypocreales</taxon>
        <taxon>Bionectriaceae</taxon>
        <taxon>Clonostachys</taxon>
    </lineage>
</organism>
<dbReference type="GO" id="GO:0004792">
    <property type="term" value="F:thiosulfate-cyanide sulfurtransferase activity"/>
    <property type="evidence" value="ECO:0007669"/>
    <property type="project" value="TreeGrafter"/>
</dbReference>
<gene>
    <name evidence="4" type="ORF">IM811_014733</name>
</gene>
<dbReference type="PANTHER" id="PTHR11364">
    <property type="entry name" value="THIOSULFATE SULFERTANSFERASE"/>
    <property type="match status" value="1"/>
</dbReference>
<dbReference type="SUPFAM" id="SSF52821">
    <property type="entry name" value="Rhodanese/Cell cycle control phosphatase"/>
    <property type="match status" value="1"/>
</dbReference>
<dbReference type="GO" id="GO:0005739">
    <property type="term" value="C:mitochondrion"/>
    <property type="evidence" value="ECO:0007669"/>
    <property type="project" value="TreeGrafter"/>
</dbReference>
<evidence type="ECO:0000313" key="5">
    <source>
        <dbReference type="Proteomes" id="UP000616885"/>
    </source>
</evidence>
<keyword evidence="1" id="KW-0808">Transferase</keyword>
<reference evidence="4" key="1">
    <citation type="submission" date="2020-10" db="EMBL/GenBank/DDBJ databases">
        <title>High-Quality Genome Resource of Clonostachys rosea strain S41 by Oxford Nanopore Long-Read Sequencing.</title>
        <authorList>
            <person name="Wang H."/>
        </authorList>
    </citation>
    <scope>NUCLEOTIDE SEQUENCE</scope>
    <source>
        <strain evidence="4">S41</strain>
    </source>
</reference>
<comment type="caution">
    <text evidence="4">The sequence shown here is derived from an EMBL/GenBank/DDBJ whole genome shotgun (WGS) entry which is preliminary data.</text>
</comment>
<name>A0A8H7N7C7_BIOOC</name>
<dbReference type="Proteomes" id="UP000616885">
    <property type="component" value="Unassembled WGS sequence"/>
</dbReference>
<dbReference type="PROSITE" id="PS50206">
    <property type="entry name" value="RHODANESE_3"/>
    <property type="match status" value="1"/>
</dbReference>
<protein>
    <recommendedName>
        <fullName evidence="3">Rhodanese domain-containing protein</fullName>
    </recommendedName>
</protein>
<accession>A0A8H7N7C7</accession>
<dbReference type="InterPro" id="IPR036873">
    <property type="entry name" value="Rhodanese-like_dom_sf"/>
</dbReference>